<dbReference type="Pfam" id="PF06477">
    <property type="entry name" value="DUF1091"/>
    <property type="match status" value="1"/>
</dbReference>
<dbReference type="GeneID" id="108038858"/>
<dbReference type="PANTHER" id="PTHR20898">
    <property type="entry name" value="DAEDALUS ON 3-RELATED-RELATED"/>
    <property type="match status" value="1"/>
</dbReference>
<dbReference type="InterPro" id="IPR010512">
    <property type="entry name" value="DUF1091"/>
</dbReference>
<dbReference type="Proteomes" id="UP001652680">
    <property type="component" value="Unassembled WGS sequence"/>
</dbReference>
<keyword evidence="2" id="KW-1185">Reference proteome</keyword>
<dbReference type="PANTHER" id="PTHR20898:SF0">
    <property type="entry name" value="DAEDALUS ON 3-RELATED"/>
    <property type="match status" value="1"/>
</dbReference>
<organism evidence="3">
    <name type="scientific">Drosophila rhopaloa</name>
    <name type="common">Fruit fly</name>
    <dbReference type="NCBI Taxonomy" id="1041015"/>
    <lineage>
        <taxon>Eukaryota</taxon>
        <taxon>Metazoa</taxon>
        <taxon>Ecdysozoa</taxon>
        <taxon>Arthropoda</taxon>
        <taxon>Hexapoda</taxon>
        <taxon>Insecta</taxon>
        <taxon>Pterygota</taxon>
        <taxon>Neoptera</taxon>
        <taxon>Endopterygota</taxon>
        <taxon>Diptera</taxon>
        <taxon>Brachycera</taxon>
        <taxon>Muscomorpha</taxon>
        <taxon>Ephydroidea</taxon>
        <taxon>Drosophilidae</taxon>
        <taxon>Drosophila</taxon>
        <taxon>Sophophora</taxon>
    </lineage>
</organism>
<proteinExistence type="predicted"/>
<sequence>MGKAVLYLLRTELAGPMGILKIIGVDIHLFLAIGLCSVTADRNIKFIAGESRFNPKYFENFTFTIRNDQIFLDMYLRKPLLRGWRARLDFRTRVGNSKSFQSLFSTNVDVCNIVNAAKTNLFKKWYKNLLKYGNFLRQCPLNASHYYLRGWQFGEGLVPPFITSGSYRLETYNFFGKYKGKDEDFIMSCTADAVIHI</sequence>
<reference evidence="3" key="2">
    <citation type="submission" date="2025-04" db="UniProtKB">
        <authorList>
            <consortium name="RefSeq"/>
        </authorList>
    </citation>
    <scope>IDENTIFICATION</scope>
</reference>
<evidence type="ECO:0000313" key="3">
    <source>
        <dbReference type="RefSeq" id="XP_016971210.1"/>
    </source>
</evidence>
<dbReference type="AlphaFoldDB" id="A0A6P4DZS0"/>
<evidence type="ECO:0000313" key="2">
    <source>
        <dbReference type="Proteomes" id="UP001652680"/>
    </source>
</evidence>
<dbReference type="EnsemblMetazoa" id="XM_017115721.1">
    <property type="protein sequence ID" value="XP_016971210.1"/>
    <property type="gene ID" value="LOC108038858"/>
</dbReference>
<evidence type="ECO:0000313" key="1">
    <source>
        <dbReference type="EnsemblMetazoa" id="XP_016971210.1"/>
    </source>
</evidence>
<reference evidence="1" key="3">
    <citation type="submission" date="2025-05" db="UniProtKB">
        <authorList>
            <consortium name="EnsemblMetazoa"/>
        </authorList>
    </citation>
    <scope>IDENTIFICATION</scope>
</reference>
<gene>
    <name evidence="3" type="primary">LOC108038858</name>
    <name evidence="1" type="synonym">108038858</name>
</gene>
<protein>
    <submittedName>
        <fullName evidence="3">Uncharacterized protein LOC108038858</fullName>
    </submittedName>
</protein>
<dbReference type="SMART" id="SM00697">
    <property type="entry name" value="DM8"/>
    <property type="match status" value="1"/>
</dbReference>
<dbReference type="OrthoDB" id="7809578at2759"/>
<accession>A0A6P4DZS0</accession>
<name>A0A6P4DZS0_DRORH</name>
<dbReference type="RefSeq" id="XP_016971210.1">
    <property type="nucleotide sequence ID" value="XM_017115721.1"/>
</dbReference>
<reference evidence="2" key="1">
    <citation type="journal article" date="2021" name="Elife">
        <title>Highly contiguous assemblies of 101 drosophilid genomes.</title>
        <authorList>
            <person name="Kim B.Y."/>
            <person name="Wang J.R."/>
            <person name="Miller D.E."/>
            <person name="Barmina O."/>
            <person name="Delaney E."/>
            <person name="Thompson A."/>
            <person name="Comeault A.A."/>
            <person name="Peede D."/>
            <person name="D'Agostino E.R."/>
            <person name="Pelaez J."/>
            <person name="Aguilar J.M."/>
            <person name="Haji D."/>
            <person name="Matsunaga T."/>
            <person name="Armstrong E.E."/>
            <person name="Zych M."/>
            <person name="Ogawa Y."/>
            <person name="Stamenkovic-Radak M."/>
            <person name="Jelic M."/>
            <person name="Veselinovic M.S."/>
            <person name="Tanaskovic M."/>
            <person name="Eric P."/>
            <person name="Gao J.J."/>
            <person name="Katoh T.K."/>
            <person name="Toda M.J."/>
            <person name="Watabe H."/>
            <person name="Watada M."/>
            <person name="Davis J.S."/>
            <person name="Moyle L.C."/>
            <person name="Manoli G."/>
            <person name="Bertolini E."/>
            <person name="Kostal V."/>
            <person name="Hawley R.S."/>
            <person name="Takahashi A."/>
            <person name="Jones C.D."/>
            <person name="Price D.K."/>
            <person name="Whiteman N."/>
            <person name="Kopp A."/>
            <person name="Matute D.R."/>
            <person name="Petrov D.A."/>
        </authorList>
    </citation>
    <scope>NUCLEOTIDE SEQUENCE [LARGE SCALE GENOMIC DNA]</scope>
</reference>